<sequence>MVYRCLICSCINESVAAARDHYRSKHVDLDDTINGYTGFAAGGQSEHESGDLNLSLAPFNEADSPTAFVDDSRDSNSTTTNEKASAHDLDANKSSTRLINHLQEVPLFV</sequence>
<evidence type="ECO:0000313" key="5">
    <source>
        <dbReference type="EMBL" id="RWS15988.1"/>
    </source>
</evidence>
<evidence type="ECO:0000313" key="3">
    <source>
        <dbReference type="EMBL" id="RWS15979.1"/>
    </source>
</evidence>
<organism evidence="3 6">
    <name type="scientific">Dinothrombium tinctorium</name>
    <dbReference type="NCBI Taxonomy" id="1965070"/>
    <lineage>
        <taxon>Eukaryota</taxon>
        <taxon>Metazoa</taxon>
        <taxon>Ecdysozoa</taxon>
        <taxon>Arthropoda</taxon>
        <taxon>Chelicerata</taxon>
        <taxon>Arachnida</taxon>
        <taxon>Acari</taxon>
        <taxon>Acariformes</taxon>
        <taxon>Trombidiformes</taxon>
        <taxon>Prostigmata</taxon>
        <taxon>Anystina</taxon>
        <taxon>Parasitengona</taxon>
        <taxon>Trombidioidea</taxon>
        <taxon>Trombidiidae</taxon>
        <taxon>Dinothrombium</taxon>
    </lineage>
</organism>
<reference evidence="3" key="2">
    <citation type="submission" date="2018-11" db="EMBL/GenBank/DDBJ databases">
        <title>Trombidioid mite genomics.</title>
        <authorList>
            <person name="Dong X."/>
        </authorList>
    </citation>
    <scope>NUCLEOTIDE SEQUENCE</scope>
    <source>
        <strain evidence="3">UoL-WK</strain>
    </source>
</reference>
<dbReference type="Proteomes" id="UP000285301">
    <property type="component" value="Unassembled WGS sequence"/>
</dbReference>
<evidence type="ECO:0000256" key="1">
    <source>
        <dbReference type="SAM" id="MobiDB-lite"/>
    </source>
</evidence>
<dbReference type="EMBL" id="NCKU01000327">
    <property type="protein sequence ID" value="RWS15976.1"/>
    <property type="molecule type" value="Genomic_DNA"/>
</dbReference>
<evidence type="ECO:0000313" key="6">
    <source>
        <dbReference type="Proteomes" id="UP000285301"/>
    </source>
</evidence>
<gene>
    <name evidence="5" type="ORF">B4U79_01311</name>
    <name evidence="3" type="ORF">B4U79_07138</name>
    <name evidence="4" type="ORF">B4U79_13746</name>
    <name evidence="2" type="ORF">B4U79_14559</name>
</gene>
<dbReference type="EMBL" id="NCKU01000324">
    <property type="protein sequence ID" value="RWS15988.1"/>
    <property type="molecule type" value="Genomic_DNA"/>
</dbReference>
<proteinExistence type="predicted"/>
<comment type="caution">
    <text evidence="3">The sequence shown here is derived from an EMBL/GenBank/DDBJ whole genome shotgun (WGS) entry which is preliminary data.</text>
</comment>
<evidence type="ECO:0000313" key="4">
    <source>
        <dbReference type="EMBL" id="RWS15981.1"/>
    </source>
</evidence>
<reference evidence="3 6" key="1">
    <citation type="journal article" date="2018" name="Gigascience">
        <title>Genomes of trombidid mites reveal novel predicted allergens and laterally-transferred genes associated with secondary metabolism.</title>
        <authorList>
            <person name="Dong X."/>
            <person name="Chaisiri K."/>
            <person name="Xia D."/>
            <person name="Armstrong S.D."/>
            <person name="Fang Y."/>
            <person name="Donnelly M.J."/>
            <person name="Kadowaki T."/>
            <person name="McGarry J.W."/>
            <person name="Darby A.C."/>
            <person name="Makepeace B.L."/>
        </authorList>
    </citation>
    <scope>NUCLEOTIDE SEQUENCE [LARGE SCALE GENOMIC DNA]</scope>
    <source>
        <strain evidence="3">UoL-WK</strain>
    </source>
</reference>
<dbReference type="EMBL" id="NCKU01000325">
    <property type="protein sequence ID" value="RWS15981.1"/>
    <property type="molecule type" value="Genomic_DNA"/>
</dbReference>
<keyword evidence="6" id="KW-1185">Reference proteome</keyword>
<dbReference type="EMBL" id="NCKU01000326">
    <property type="protein sequence ID" value="RWS15979.1"/>
    <property type="molecule type" value="Genomic_DNA"/>
</dbReference>
<evidence type="ECO:0000313" key="2">
    <source>
        <dbReference type="EMBL" id="RWS15976.1"/>
    </source>
</evidence>
<name>A0A3S3P6K1_9ACAR</name>
<protein>
    <submittedName>
        <fullName evidence="3">Uncharacterized protein</fullName>
    </submittedName>
</protein>
<dbReference type="AlphaFoldDB" id="A0A3S3P6K1"/>
<feature type="region of interest" description="Disordered" evidence="1">
    <location>
        <begin position="63"/>
        <end position="92"/>
    </location>
</feature>
<accession>A0A3S3P6K1</accession>